<dbReference type="GO" id="GO:0032993">
    <property type="term" value="C:protein-DNA complex"/>
    <property type="evidence" value="ECO:0007669"/>
    <property type="project" value="TreeGrafter"/>
</dbReference>
<dbReference type="Pfam" id="PF00486">
    <property type="entry name" value="Trans_reg_C"/>
    <property type="match status" value="1"/>
</dbReference>
<dbReference type="CDD" id="cd17624">
    <property type="entry name" value="REC_OmpR_PmrA-like"/>
    <property type="match status" value="1"/>
</dbReference>
<dbReference type="PROSITE" id="PS51755">
    <property type="entry name" value="OMPR_PHOB"/>
    <property type="match status" value="1"/>
</dbReference>
<evidence type="ECO:0000256" key="2">
    <source>
        <dbReference type="PROSITE-ProRule" id="PRU00110"/>
    </source>
</evidence>
<dbReference type="InterPro" id="IPR036388">
    <property type="entry name" value="WH-like_DNA-bd_sf"/>
</dbReference>
<dbReference type="AlphaFoldDB" id="A0A6M0RNI8"/>
<dbReference type="PROSITE" id="PS50110">
    <property type="entry name" value="RESPONSE_REGULATORY"/>
    <property type="match status" value="2"/>
</dbReference>
<feature type="domain" description="OmpR/PhoB-type" evidence="7">
    <location>
        <begin position="124"/>
        <end position="223"/>
    </location>
</feature>
<dbReference type="GO" id="GO:0005829">
    <property type="term" value="C:cytosol"/>
    <property type="evidence" value="ECO:0007669"/>
    <property type="project" value="TreeGrafter"/>
</dbReference>
<dbReference type="SMART" id="SM00862">
    <property type="entry name" value="Trans_reg_C"/>
    <property type="match status" value="1"/>
</dbReference>
<keyword evidence="3" id="KW-0597">Phosphoprotein</keyword>
<feature type="domain" description="HPt" evidence="6">
    <location>
        <begin position="236"/>
        <end position="342"/>
    </location>
</feature>
<evidence type="ECO:0000256" key="1">
    <source>
        <dbReference type="ARBA" id="ARBA00023125"/>
    </source>
</evidence>
<feature type="modified residue" description="Phosphohistidine" evidence="2">
    <location>
        <position position="283"/>
    </location>
</feature>
<dbReference type="SUPFAM" id="SSF52172">
    <property type="entry name" value="CheY-like"/>
    <property type="match status" value="2"/>
</dbReference>
<dbReference type="RefSeq" id="WP_163668651.1">
    <property type="nucleotide sequence ID" value="NZ_QXHD01000004.1"/>
</dbReference>
<dbReference type="Gene3D" id="1.10.10.10">
    <property type="entry name" value="Winged helix-like DNA-binding domain superfamily/Winged helix DNA-binding domain"/>
    <property type="match status" value="1"/>
</dbReference>
<protein>
    <submittedName>
        <fullName evidence="8">Response regulator</fullName>
    </submittedName>
</protein>
<dbReference type="InterPro" id="IPR039420">
    <property type="entry name" value="WalR-like"/>
</dbReference>
<dbReference type="Gene3D" id="1.20.120.160">
    <property type="entry name" value="HPT domain"/>
    <property type="match status" value="1"/>
</dbReference>
<dbReference type="InterPro" id="IPR036641">
    <property type="entry name" value="HPT_dom_sf"/>
</dbReference>
<feature type="domain" description="Response regulatory" evidence="5">
    <location>
        <begin position="477"/>
        <end position="593"/>
    </location>
</feature>
<reference evidence="8 9" key="1">
    <citation type="journal article" date="2020" name="Microb. Ecol.">
        <title>Ecogenomics of the Marine Benthic Filamentous Cyanobacterium Adonisia.</title>
        <authorList>
            <person name="Walter J.M."/>
            <person name="Coutinho F.H."/>
            <person name="Leomil L."/>
            <person name="Hargreaves P.I."/>
            <person name="Campeao M.E."/>
            <person name="Vieira V.V."/>
            <person name="Silva B.S."/>
            <person name="Fistarol G.O."/>
            <person name="Salomon P.S."/>
            <person name="Sawabe T."/>
            <person name="Mino S."/>
            <person name="Hosokawa M."/>
            <person name="Miyashita H."/>
            <person name="Maruyama F."/>
            <person name="van Verk M.C."/>
            <person name="Dutilh B.E."/>
            <person name="Thompson C.C."/>
            <person name="Thompson F.L."/>
        </authorList>
    </citation>
    <scope>NUCLEOTIDE SEQUENCE [LARGE SCALE GENOMIC DNA]</scope>
    <source>
        <strain evidence="8 9">CCMR0081</strain>
    </source>
</reference>
<gene>
    <name evidence="8" type="ORF">DXZ20_19850</name>
</gene>
<comment type="caution">
    <text evidence="8">The sequence shown here is derived from an EMBL/GenBank/DDBJ whole genome shotgun (WGS) entry which is preliminary data.</text>
</comment>
<dbReference type="InterPro" id="IPR008207">
    <property type="entry name" value="Sig_transdc_His_kin_Hpt_dom"/>
</dbReference>
<dbReference type="SUPFAM" id="SSF47226">
    <property type="entry name" value="Histidine-containing phosphotransfer domain, HPT domain"/>
    <property type="match status" value="1"/>
</dbReference>
<evidence type="ECO:0000259" key="6">
    <source>
        <dbReference type="PROSITE" id="PS50894"/>
    </source>
</evidence>
<accession>A0A6M0RNI8</accession>
<sequence>MRILLVDDDEALMDALANHLIHHRYAVDITIDGQSAREYLDMFNYDLVVLDLDLPDGSGIEFCQIFRKMGYEQPILMLSATDTPAQKVKALDAGADDYVVKPFDLDELDARIRALLRREQVGLPTVLRLGGINLDPSTCETTYNGTLVHLTPKEFALLELFLRRPNRVYSLDAIIDDLWAFENPPSEDAVRTHIKGLRQKLSAVGAPKNLIKTVYGLGYRLNVSESTEPPTPKSTTTAAVEQAWQKYQGVMQERVAVLEKAAIAIEQGTLGSELYQTSQMTAHKLVGALGSFGFPMGSTLAQRLEKLLQITPSTNIPSMQFNQLVQQLRHEIDETSMEDATETLAAGAPLLLLISPDSTLVEQLSLEATQQSLRVRQANSLIHAHRLLQALKPQLVIFDILASLQGEELPNQLLNDIATFTDQFTGPFLLLLPPLPAQSRLQLVQQGASQLLDRTHPPAQLMTEALQIMRTKTTPAKIIIVDDDPQILKLLQVSLTPWNFDITPLTNAKQLWEVLEKIQPDALVLDVTMPEMNGFEICQLLRADPRWRNLPIVFLTVHEAETTRGRAFRFGGDDFINKSVATSELAIRILNQINHHT</sequence>
<dbReference type="InterPro" id="IPR001789">
    <property type="entry name" value="Sig_transdc_resp-reg_receiver"/>
</dbReference>
<dbReference type="EMBL" id="QXHD01000004">
    <property type="protein sequence ID" value="NEZ57855.1"/>
    <property type="molecule type" value="Genomic_DNA"/>
</dbReference>
<feature type="DNA-binding region" description="OmpR/PhoB-type" evidence="4">
    <location>
        <begin position="124"/>
        <end position="223"/>
    </location>
</feature>
<dbReference type="SMART" id="SM00448">
    <property type="entry name" value="REC"/>
    <property type="match status" value="2"/>
</dbReference>
<dbReference type="InterPro" id="IPR011006">
    <property type="entry name" value="CheY-like_superfamily"/>
</dbReference>
<dbReference type="PANTHER" id="PTHR48111:SF15">
    <property type="entry name" value="OMPR SUBFAMILY"/>
    <property type="match status" value="1"/>
</dbReference>
<dbReference type="InterPro" id="IPR016032">
    <property type="entry name" value="Sig_transdc_resp-reg_C-effctor"/>
</dbReference>
<keyword evidence="9" id="KW-1185">Reference proteome</keyword>
<proteinExistence type="predicted"/>
<evidence type="ECO:0000256" key="4">
    <source>
        <dbReference type="PROSITE-ProRule" id="PRU01091"/>
    </source>
</evidence>
<feature type="domain" description="Response regulatory" evidence="5">
    <location>
        <begin position="2"/>
        <end position="116"/>
    </location>
</feature>
<dbReference type="GO" id="GO:0000156">
    <property type="term" value="F:phosphorelay response regulator activity"/>
    <property type="evidence" value="ECO:0007669"/>
    <property type="project" value="TreeGrafter"/>
</dbReference>
<evidence type="ECO:0000256" key="3">
    <source>
        <dbReference type="PROSITE-ProRule" id="PRU00169"/>
    </source>
</evidence>
<dbReference type="CDD" id="cd17574">
    <property type="entry name" value="REC_OmpR"/>
    <property type="match status" value="1"/>
</dbReference>
<organism evidence="8 9">
    <name type="scientific">Adonisia turfae CCMR0081</name>
    <dbReference type="NCBI Taxonomy" id="2292702"/>
    <lineage>
        <taxon>Bacteria</taxon>
        <taxon>Bacillati</taxon>
        <taxon>Cyanobacteriota</taxon>
        <taxon>Adonisia</taxon>
        <taxon>Adonisia turfae</taxon>
    </lineage>
</organism>
<dbReference type="Pfam" id="PF01627">
    <property type="entry name" value="Hpt"/>
    <property type="match status" value="1"/>
</dbReference>
<dbReference type="SUPFAM" id="SSF46894">
    <property type="entry name" value="C-terminal effector domain of the bipartite response regulators"/>
    <property type="match status" value="1"/>
</dbReference>
<feature type="modified residue" description="4-aspartylphosphate" evidence="3">
    <location>
        <position position="51"/>
    </location>
</feature>
<feature type="modified residue" description="4-aspartylphosphate" evidence="3">
    <location>
        <position position="526"/>
    </location>
</feature>
<dbReference type="PANTHER" id="PTHR48111">
    <property type="entry name" value="REGULATOR OF RPOS"/>
    <property type="match status" value="1"/>
</dbReference>
<name>A0A6M0RNI8_9CYAN</name>
<dbReference type="GO" id="GO:0000976">
    <property type="term" value="F:transcription cis-regulatory region binding"/>
    <property type="evidence" value="ECO:0007669"/>
    <property type="project" value="TreeGrafter"/>
</dbReference>
<dbReference type="Proteomes" id="UP000481033">
    <property type="component" value="Unassembled WGS sequence"/>
</dbReference>
<keyword evidence="1 4" id="KW-0238">DNA-binding</keyword>
<evidence type="ECO:0000259" key="7">
    <source>
        <dbReference type="PROSITE" id="PS51755"/>
    </source>
</evidence>
<dbReference type="GO" id="GO:0006355">
    <property type="term" value="P:regulation of DNA-templated transcription"/>
    <property type="evidence" value="ECO:0007669"/>
    <property type="project" value="InterPro"/>
</dbReference>
<evidence type="ECO:0000259" key="5">
    <source>
        <dbReference type="PROSITE" id="PS50110"/>
    </source>
</evidence>
<dbReference type="CDD" id="cd00383">
    <property type="entry name" value="trans_reg_C"/>
    <property type="match status" value="1"/>
</dbReference>
<evidence type="ECO:0000313" key="8">
    <source>
        <dbReference type="EMBL" id="NEZ57855.1"/>
    </source>
</evidence>
<dbReference type="Gene3D" id="3.40.50.2300">
    <property type="match status" value="2"/>
</dbReference>
<dbReference type="PROSITE" id="PS50894">
    <property type="entry name" value="HPT"/>
    <property type="match status" value="1"/>
</dbReference>
<evidence type="ECO:0000313" key="9">
    <source>
        <dbReference type="Proteomes" id="UP000481033"/>
    </source>
</evidence>
<dbReference type="InterPro" id="IPR001867">
    <property type="entry name" value="OmpR/PhoB-type_DNA-bd"/>
</dbReference>
<dbReference type="Pfam" id="PF00072">
    <property type="entry name" value="Response_reg"/>
    <property type="match status" value="2"/>
</dbReference>